<evidence type="ECO:0000313" key="5">
    <source>
        <dbReference type="Proteomes" id="UP001374579"/>
    </source>
</evidence>
<evidence type="ECO:0000259" key="3">
    <source>
        <dbReference type="Pfam" id="PF00248"/>
    </source>
</evidence>
<dbReference type="InterPro" id="IPR023210">
    <property type="entry name" value="NADP_OxRdtase_dom"/>
</dbReference>
<gene>
    <name evidence="4" type="ORF">V1264_006486</name>
</gene>
<comment type="similarity">
    <text evidence="2">Belongs to the aldo/keto reductase family. Aldo/keto reductase 2 subfamily.</text>
</comment>
<protein>
    <recommendedName>
        <fullName evidence="3">NADP-dependent oxidoreductase domain-containing protein</fullName>
    </recommendedName>
</protein>
<reference evidence="4 5" key="1">
    <citation type="submission" date="2024-02" db="EMBL/GenBank/DDBJ databases">
        <title>Chromosome-scale genome assembly of the rough periwinkle Littorina saxatilis.</title>
        <authorList>
            <person name="De Jode A."/>
            <person name="Faria R."/>
            <person name="Formenti G."/>
            <person name="Sims Y."/>
            <person name="Smith T.P."/>
            <person name="Tracey A."/>
            <person name="Wood J.M.D."/>
            <person name="Zagrodzka Z.B."/>
            <person name="Johannesson K."/>
            <person name="Butlin R.K."/>
            <person name="Leder E.H."/>
        </authorList>
    </citation>
    <scope>NUCLEOTIDE SEQUENCE [LARGE SCALE GENOMIC DNA]</scope>
    <source>
        <strain evidence="4">Snail1</strain>
        <tissue evidence="4">Muscle</tissue>
    </source>
</reference>
<evidence type="ECO:0000313" key="4">
    <source>
        <dbReference type="EMBL" id="KAK7095022.1"/>
    </source>
</evidence>
<keyword evidence="1" id="KW-0560">Oxidoreductase</keyword>
<evidence type="ECO:0000256" key="2">
    <source>
        <dbReference type="ARBA" id="ARBA00038157"/>
    </source>
</evidence>
<dbReference type="PANTHER" id="PTHR43364:SF4">
    <property type="entry name" value="NAD(P)-LINKED OXIDOREDUCTASE SUPERFAMILY PROTEIN"/>
    <property type="match status" value="1"/>
</dbReference>
<dbReference type="SUPFAM" id="SSF51430">
    <property type="entry name" value="NAD(P)-linked oxidoreductase"/>
    <property type="match status" value="1"/>
</dbReference>
<feature type="domain" description="NADP-dependent oxidoreductase" evidence="3">
    <location>
        <begin position="25"/>
        <end position="338"/>
    </location>
</feature>
<dbReference type="Gene3D" id="3.20.20.100">
    <property type="entry name" value="NADP-dependent oxidoreductase domain"/>
    <property type="match status" value="1"/>
</dbReference>
<accession>A0AAN9AXR3</accession>
<dbReference type="GO" id="GO:0016491">
    <property type="term" value="F:oxidoreductase activity"/>
    <property type="evidence" value="ECO:0007669"/>
    <property type="project" value="UniProtKB-KW"/>
</dbReference>
<dbReference type="CDD" id="cd19081">
    <property type="entry name" value="AKR_AKR9C1"/>
    <property type="match status" value="1"/>
</dbReference>
<organism evidence="4 5">
    <name type="scientific">Littorina saxatilis</name>
    <dbReference type="NCBI Taxonomy" id="31220"/>
    <lineage>
        <taxon>Eukaryota</taxon>
        <taxon>Metazoa</taxon>
        <taxon>Spiralia</taxon>
        <taxon>Lophotrochozoa</taxon>
        <taxon>Mollusca</taxon>
        <taxon>Gastropoda</taxon>
        <taxon>Caenogastropoda</taxon>
        <taxon>Littorinimorpha</taxon>
        <taxon>Littorinoidea</taxon>
        <taxon>Littorinidae</taxon>
        <taxon>Littorina</taxon>
    </lineage>
</organism>
<sequence>MDSIPDDSKSKYVFLGKSGLRVSNLCLGTMTFGEPAIPGWPGQLDEAGSHALINRYVEWGGNFIDTANIYGRGKSETIVGSWLAKQERDRFVVATKVRGTMDSTNPNAVGLSRRHIIDSVEQSLRRLQTDYVDLLQIHNWDDATPLEETLLTLNDLVRCGKVRYLGASNLVGWQLQKIIEVSKHMGLSNFISLQQQYSLVSRESEMDPFVVCQLNGLGVLPWSPLKGGLLTGKIERGQRPEGGRLGWCTKDETLNMESLPAWSAIDKDSYWTTLDVAQKIATSRGKSVAQVSLRWLLQKSVVSSVIIGATKMHQLDDNMGAANGWTLTEDEMKQLDDASTFDVPYPYKMAIGMARSRQNPWHPAGWL</sequence>
<dbReference type="InterPro" id="IPR036812">
    <property type="entry name" value="NAD(P)_OxRdtase_dom_sf"/>
</dbReference>
<comment type="caution">
    <text evidence="4">The sequence shown here is derived from an EMBL/GenBank/DDBJ whole genome shotgun (WGS) entry which is preliminary data.</text>
</comment>
<dbReference type="Pfam" id="PF00248">
    <property type="entry name" value="Aldo_ket_red"/>
    <property type="match status" value="1"/>
</dbReference>
<name>A0AAN9AXR3_9CAEN</name>
<dbReference type="InterPro" id="IPR050523">
    <property type="entry name" value="AKR_Detox_Biosynth"/>
</dbReference>
<dbReference type="GO" id="GO:0005829">
    <property type="term" value="C:cytosol"/>
    <property type="evidence" value="ECO:0007669"/>
    <property type="project" value="UniProtKB-ARBA"/>
</dbReference>
<keyword evidence="5" id="KW-1185">Reference proteome</keyword>
<dbReference type="Proteomes" id="UP001374579">
    <property type="component" value="Unassembled WGS sequence"/>
</dbReference>
<dbReference type="AlphaFoldDB" id="A0AAN9AXR3"/>
<evidence type="ECO:0000256" key="1">
    <source>
        <dbReference type="ARBA" id="ARBA00023002"/>
    </source>
</evidence>
<dbReference type="PANTHER" id="PTHR43364">
    <property type="entry name" value="NADH-SPECIFIC METHYLGLYOXAL REDUCTASE-RELATED"/>
    <property type="match status" value="1"/>
</dbReference>
<dbReference type="FunFam" id="3.20.20.100:FF:000004">
    <property type="entry name" value="Oxidoreductase, aldo/keto reductase"/>
    <property type="match status" value="1"/>
</dbReference>
<dbReference type="EMBL" id="JBAMIC010000018">
    <property type="protein sequence ID" value="KAK7095022.1"/>
    <property type="molecule type" value="Genomic_DNA"/>
</dbReference>
<proteinExistence type="inferred from homology"/>